<feature type="signal peptide" evidence="2">
    <location>
        <begin position="1"/>
        <end position="17"/>
    </location>
</feature>
<feature type="chain" id="PRO_5007870130" description="Ser-Thr-rich glycosyl-phosphatidyl-inositol-anchored membrane family-domain-containing protein" evidence="2">
    <location>
        <begin position="18"/>
        <end position="255"/>
    </location>
</feature>
<feature type="region of interest" description="Disordered" evidence="1">
    <location>
        <begin position="134"/>
        <end position="231"/>
    </location>
</feature>
<feature type="compositionally biased region" description="Low complexity" evidence="1">
    <location>
        <begin position="134"/>
        <end position="225"/>
    </location>
</feature>
<protein>
    <recommendedName>
        <fullName evidence="5">Ser-Thr-rich glycosyl-phosphatidyl-inositol-anchored membrane family-domain-containing protein</fullName>
    </recommendedName>
</protein>
<dbReference type="PANTHER" id="PTHR40633">
    <property type="entry name" value="MATRIX PROTEIN, PUTATIVE (AFU_ORTHOLOGUE AFUA_8G05410)-RELATED"/>
    <property type="match status" value="1"/>
</dbReference>
<evidence type="ECO:0000313" key="4">
    <source>
        <dbReference type="Proteomes" id="UP000076798"/>
    </source>
</evidence>
<evidence type="ECO:0000256" key="2">
    <source>
        <dbReference type="SAM" id="SignalP"/>
    </source>
</evidence>
<dbReference type="PANTHER" id="PTHR40633:SF1">
    <property type="entry name" value="GPI ANCHORED SERINE-THREONINE RICH PROTEIN (AFU_ORTHOLOGUE AFUA_1G03630)"/>
    <property type="match status" value="1"/>
</dbReference>
<evidence type="ECO:0000256" key="1">
    <source>
        <dbReference type="SAM" id="MobiDB-lite"/>
    </source>
</evidence>
<dbReference type="AlphaFoldDB" id="A0A165ZNG2"/>
<organism evidence="3 4">
    <name type="scientific">Sistotremastrum suecicum HHB10207 ss-3</name>
    <dbReference type="NCBI Taxonomy" id="1314776"/>
    <lineage>
        <taxon>Eukaryota</taxon>
        <taxon>Fungi</taxon>
        <taxon>Dikarya</taxon>
        <taxon>Basidiomycota</taxon>
        <taxon>Agaricomycotina</taxon>
        <taxon>Agaricomycetes</taxon>
        <taxon>Sistotremastrales</taxon>
        <taxon>Sistotremastraceae</taxon>
        <taxon>Sistotremastrum</taxon>
    </lineage>
</organism>
<keyword evidence="4" id="KW-1185">Reference proteome</keyword>
<reference evidence="3 4" key="1">
    <citation type="journal article" date="2016" name="Mol. Biol. Evol.">
        <title>Comparative Genomics of Early-Diverging Mushroom-Forming Fungi Provides Insights into the Origins of Lignocellulose Decay Capabilities.</title>
        <authorList>
            <person name="Nagy L.G."/>
            <person name="Riley R."/>
            <person name="Tritt A."/>
            <person name="Adam C."/>
            <person name="Daum C."/>
            <person name="Floudas D."/>
            <person name="Sun H."/>
            <person name="Yadav J.S."/>
            <person name="Pangilinan J."/>
            <person name="Larsson K.H."/>
            <person name="Matsuura K."/>
            <person name="Barry K."/>
            <person name="Labutti K."/>
            <person name="Kuo R."/>
            <person name="Ohm R.A."/>
            <person name="Bhattacharya S.S."/>
            <person name="Shirouzu T."/>
            <person name="Yoshinaga Y."/>
            <person name="Martin F.M."/>
            <person name="Grigoriev I.V."/>
            <person name="Hibbett D.S."/>
        </authorList>
    </citation>
    <scope>NUCLEOTIDE SEQUENCE [LARGE SCALE GENOMIC DNA]</scope>
    <source>
        <strain evidence="3 4">HHB10207 ss-3</strain>
    </source>
</reference>
<accession>A0A165ZNG2</accession>
<keyword evidence="2" id="KW-0732">Signal</keyword>
<evidence type="ECO:0008006" key="5">
    <source>
        <dbReference type="Google" id="ProtNLM"/>
    </source>
</evidence>
<dbReference type="InterPro" id="IPR052982">
    <property type="entry name" value="SRP1/TIP1-like"/>
</dbReference>
<dbReference type="STRING" id="1314776.A0A165ZNG2"/>
<dbReference type="Proteomes" id="UP000076798">
    <property type="component" value="Unassembled WGS sequence"/>
</dbReference>
<evidence type="ECO:0000313" key="3">
    <source>
        <dbReference type="EMBL" id="KZT34481.1"/>
    </source>
</evidence>
<proteinExistence type="predicted"/>
<dbReference type="EMBL" id="KV428179">
    <property type="protein sequence ID" value="KZT34481.1"/>
    <property type="molecule type" value="Genomic_DNA"/>
</dbReference>
<dbReference type="OrthoDB" id="2339190at2759"/>
<sequence>MLANIFILFFSAAIALAGPITLVRRVVFNPLITYPTAGVQWSSGSKHNVTWSTAGAPSDYPLNNATGMLVLGHLTDDSENLDLNNPLATGFLIKDESVWITVPDVEPREDYIVVLFGDSGNASPEFSITNVTIATPSSSSSTSTTSSTATSTSTSSSSSTTDSTSAVTTSTLPAPDAASSATTSTTSDSSSTSGVSTSTSISTVTSPTSTLPISSTSSTSSSSPSEGSNLTNAAAPKRLSVVLPLVAGALWALYL</sequence>
<name>A0A165ZNG2_9AGAM</name>
<gene>
    <name evidence="3" type="ORF">SISSUDRAFT_991780</name>
</gene>